<evidence type="ECO:0000313" key="2">
    <source>
        <dbReference type="EMBL" id="KLU67286.1"/>
    </source>
</evidence>
<reference evidence="2 3" key="1">
    <citation type="submission" date="2015-06" db="EMBL/GenBank/DDBJ databases">
        <title>Draft genome of the moderately acidophilic sulfate reducer Candidatus Desulfosporosinus acididurans strain M1.</title>
        <authorList>
            <person name="Poehlein A."/>
            <person name="Petzsch P."/>
            <person name="Johnson B.D."/>
            <person name="Schloemann M."/>
            <person name="Daniel R."/>
            <person name="Muehling M."/>
        </authorList>
    </citation>
    <scope>NUCLEOTIDE SEQUENCE [LARGE SCALE GENOMIC DNA]</scope>
    <source>
        <strain evidence="2 3">M1</strain>
    </source>
</reference>
<dbReference type="InterPro" id="IPR015168">
    <property type="entry name" value="SsuA/THI5"/>
</dbReference>
<gene>
    <name evidence="2" type="ORF">DEAC_c04980</name>
</gene>
<protein>
    <submittedName>
        <fullName evidence="2">Putative thiamine biosynthesis protein</fullName>
    </submittedName>
</protein>
<comment type="caution">
    <text evidence="2">The sequence shown here is derived from an EMBL/GenBank/DDBJ whole genome shotgun (WGS) entry which is preliminary data.</text>
</comment>
<dbReference type="STRING" id="476652.DEAC_c04980"/>
<dbReference type="Gene3D" id="3.40.190.10">
    <property type="entry name" value="Periplasmic binding protein-like II"/>
    <property type="match status" value="2"/>
</dbReference>
<feature type="domain" description="SsuA/THI5-like" evidence="1">
    <location>
        <begin position="72"/>
        <end position="287"/>
    </location>
</feature>
<evidence type="ECO:0000259" key="1">
    <source>
        <dbReference type="Pfam" id="PF09084"/>
    </source>
</evidence>
<evidence type="ECO:0000313" key="3">
    <source>
        <dbReference type="Proteomes" id="UP000036356"/>
    </source>
</evidence>
<dbReference type="GO" id="GO:0009228">
    <property type="term" value="P:thiamine biosynthetic process"/>
    <property type="evidence" value="ECO:0007669"/>
    <property type="project" value="InterPro"/>
</dbReference>
<dbReference type="RefSeq" id="WP_047808448.1">
    <property type="nucleotide sequence ID" value="NZ_LDZY01000002.1"/>
</dbReference>
<dbReference type="Proteomes" id="UP000036356">
    <property type="component" value="Unassembled WGS sequence"/>
</dbReference>
<dbReference type="PATRIC" id="fig|476652.3.peg.503"/>
<dbReference type="SUPFAM" id="SSF53850">
    <property type="entry name" value="Periplasmic binding protein-like II"/>
    <property type="match status" value="1"/>
</dbReference>
<dbReference type="Pfam" id="PF09084">
    <property type="entry name" value="NMT1"/>
    <property type="match status" value="1"/>
</dbReference>
<dbReference type="InterPro" id="IPR027939">
    <property type="entry name" value="NMT1/THI5"/>
</dbReference>
<organism evidence="2 3">
    <name type="scientific">Desulfosporosinus acididurans</name>
    <dbReference type="NCBI Taxonomy" id="476652"/>
    <lineage>
        <taxon>Bacteria</taxon>
        <taxon>Bacillati</taxon>
        <taxon>Bacillota</taxon>
        <taxon>Clostridia</taxon>
        <taxon>Eubacteriales</taxon>
        <taxon>Desulfitobacteriaceae</taxon>
        <taxon>Desulfosporosinus</taxon>
    </lineage>
</organism>
<dbReference type="PANTHER" id="PTHR31528">
    <property type="entry name" value="4-AMINO-5-HYDROXYMETHYL-2-METHYLPYRIMIDINE PHOSPHATE SYNTHASE THI11-RELATED"/>
    <property type="match status" value="1"/>
</dbReference>
<keyword evidence="3" id="KW-1185">Reference proteome</keyword>
<accession>A0A0J1IRI1</accession>
<name>A0A0J1IRI1_9FIRM</name>
<dbReference type="AlphaFoldDB" id="A0A0J1IRI1"/>
<proteinExistence type="predicted"/>
<dbReference type="PANTHER" id="PTHR31528:SF3">
    <property type="entry name" value="THIAMINE BIOSYNTHESIS PROTEIN HI_0357-RELATED"/>
    <property type="match status" value="1"/>
</dbReference>
<dbReference type="EMBL" id="LDZY01000002">
    <property type="protein sequence ID" value="KLU67286.1"/>
    <property type="molecule type" value="Genomic_DNA"/>
</dbReference>
<sequence length="360" mass="39724">MIKPLFKSEVVGGRKKIKHVKKVLSVTLAASLCALLLLTGCSTSTQKAAESAQTKPAAKPDKVTIMLDWTPNTNHTGLYVAKDKGYFSKEGLDVQIVPPSSQGTVEQLVATGKADFGISAQEQVTDARVQGLPLVSIATILQHNTSGFASLKSKNIQTAKDFEGKTYGGWGLPSETETIKALMEKEHADFNKVKIINIGDADPIASMSKGSIDLTWIFYGWEGIQAELAGTPLNMMWIKDINPALDDYTPVLVTSEKMIKEKPDVVRRFTQAVSEGYQYAIKNPDDAANILIKNAPEEDQKLIKKSQAWISKQYQADASQWGVQKASVWHNYAQWMFEHKLLDKMIDTNKAFTNDFLPKA</sequence>